<dbReference type="Gene3D" id="3.40.50.2300">
    <property type="match status" value="1"/>
</dbReference>
<dbReference type="PROSITE" id="PS50043">
    <property type="entry name" value="HTH_LUXR_2"/>
    <property type="match status" value="1"/>
</dbReference>
<feature type="modified residue" description="4-aspartylphosphate" evidence="5">
    <location>
        <position position="55"/>
    </location>
</feature>
<evidence type="ECO:0000256" key="2">
    <source>
        <dbReference type="ARBA" id="ARBA00023015"/>
    </source>
</evidence>
<keyword evidence="1 5" id="KW-0597">Phosphoprotein</keyword>
<dbReference type="InterPro" id="IPR039420">
    <property type="entry name" value="WalR-like"/>
</dbReference>
<dbReference type="SMART" id="SM00421">
    <property type="entry name" value="HTH_LUXR"/>
    <property type="match status" value="1"/>
</dbReference>
<keyword evidence="3" id="KW-0238">DNA-binding</keyword>
<dbReference type="InterPro" id="IPR001789">
    <property type="entry name" value="Sig_transdc_resp-reg_receiver"/>
</dbReference>
<feature type="domain" description="HTH luxR-type" evidence="6">
    <location>
        <begin position="143"/>
        <end position="208"/>
    </location>
</feature>
<evidence type="ECO:0000259" key="7">
    <source>
        <dbReference type="PROSITE" id="PS50110"/>
    </source>
</evidence>
<name>L7LFY5_9ACTN</name>
<organism evidence="8 9">
    <name type="scientific">Gordonia hirsuta DSM 44140 = NBRC 16056</name>
    <dbReference type="NCBI Taxonomy" id="1121927"/>
    <lineage>
        <taxon>Bacteria</taxon>
        <taxon>Bacillati</taxon>
        <taxon>Actinomycetota</taxon>
        <taxon>Actinomycetes</taxon>
        <taxon>Mycobacteriales</taxon>
        <taxon>Gordoniaceae</taxon>
        <taxon>Gordonia</taxon>
    </lineage>
</organism>
<protein>
    <submittedName>
        <fullName evidence="8">Putative two-component response regulator</fullName>
    </submittedName>
</protein>
<dbReference type="CDD" id="cd17535">
    <property type="entry name" value="REC_NarL-like"/>
    <property type="match status" value="1"/>
</dbReference>
<evidence type="ECO:0000256" key="4">
    <source>
        <dbReference type="ARBA" id="ARBA00023163"/>
    </source>
</evidence>
<dbReference type="STRING" id="1121927.GOHSU_65_00080"/>
<dbReference type="AlphaFoldDB" id="L7LFY5"/>
<keyword evidence="2" id="KW-0805">Transcription regulation</keyword>
<dbReference type="GO" id="GO:0006355">
    <property type="term" value="P:regulation of DNA-templated transcription"/>
    <property type="evidence" value="ECO:0007669"/>
    <property type="project" value="InterPro"/>
</dbReference>
<dbReference type="InterPro" id="IPR000792">
    <property type="entry name" value="Tscrpt_reg_LuxR_C"/>
</dbReference>
<dbReference type="InterPro" id="IPR011006">
    <property type="entry name" value="CheY-like_superfamily"/>
</dbReference>
<dbReference type="OrthoDB" id="9808843at2"/>
<gene>
    <name evidence="8" type="ORF">GOHSU_65_00080</name>
</gene>
<evidence type="ECO:0000256" key="3">
    <source>
        <dbReference type="ARBA" id="ARBA00023125"/>
    </source>
</evidence>
<proteinExistence type="predicted"/>
<dbReference type="Proteomes" id="UP000053405">
    <property type="component" value="Unassembled WGS sequence"/>
</dbReference>
<dbReference type="GO" id="GO:0003677">
    <property type="term" value="F:DNA binding"/>
    <property type="evidence" value="ECO:0007669"/>
    <property type="project" value="UniProtKB-KW"/>
</dbReference>
<comment type="caution">
    <text evidence="8">The sequence shown here is derived from an EMBL/GenBank/DDBJ whole genome shotgun (WGS) entry which is preliminary data.</text>
</comment>
<dbReference type="InterPro" id="IPR058245">
    <property type="entry name" value="NreC/VraR/RcsB-like_REC"/>
</dbReference>
<dbReference type="InterPro" id="IPR016032">
    <property type="entry name" value="Sig_transdc_resp-reg_C-effctor"/>
</dbReference>
<keyword evidence="9" id="KW-1185">Reference proteome</keyword>
<keyword evidence="4" id="KW-0804">Transcription</keyword>
<evidence type="ECO:0000259" key="6">
    <source>
        <dbReference type="PROSITE" id="PS50043"/>
    </source>
</evidence>
<dbReference type="RefSeq" id="WP_005944217.1">
    <property type="nucleotide sequence ID" value="NZ_ATVK01000033.1"/>
</dbReference>
<dbReference type="PANTHER" id="PTHR43214:SF24">
    <property type="entry name" value="TRANSCRIPTIONAL REGULATORY PROTEIN NARL-RELATED"/>
    <property type="match status" value="1"/>
</dbReference>
<dbReference type="PROSITE" id="PS50110">
    <property type="entry name" value="RESPONSE_REGULATORY"/>
    <property type="match status" value="1"/>
</dbReference>
<dbReference type="CDD" id="cd06170">
    <property type="entry name" value="LuxR_C_like"/>
    <property type="match status" value="1"/>
</dbReference>
<evidence type="ECO:0000313" key="9">
    <source>
        <dbReference type="Proteomes" id="UP000053405"/>
    </source>
</evidence>
<dbReference type="EMBL" id="BANT01000065">
    <property type="protein sequence ID" value="GAC58982.1"/>
    <property type="molecule type" value="Genomic_DNA"/>
</dbReference>
<dbReference type="Pfam" id="PF00072">
    <property type="entry name" value="Response_reg"/>
    <property type="match status" value="1"/>
</dbReference>
<feature type="domain" description="Response regulatory" evidence="7">
    <location>
        <begin position="3"/>
        <end position="125"/>
    </location>
</feature>
<evidence type="ECO:0000256" key="1">
    <source>
        <dbReference type="ARBA" id="ARBA00022553"/>
    </source>
</evidence>
<evidence type="ECO:0000313" key="8">
    <source>
        <dbReference type="EMBL" id="GAC58982.1"/>
    </source>
</evidence>
<evidence type="ECO:0000256" key="5">
    <source>
        <dbReference type="PROSITE-ProRule" id="PRU00169"/>
    </source>
</evidence>
<dbReference type="SUPFAM" id="SSF52172">
    <property type="entry name" value="CheY-like"/>
    <property type="match status" value="1"/>
</dbReference>
<accession>L7LFY5</accession>
<dbReference type="PROSITE" id="PS00622">
    <property type="entry name" value="HTH_LUXR_1"/>
    <property type="match status" value="1"/>
</dbReference>
<dbReference type="eggNOG" id="COG2197">
    <property type="taxonomic scope" value="Bacteria"/>
</dbReference>
<reference evidence="8 9" key="1">
    <citation type="submission" date="2012-12" db="EMBL/GenBank/DDBJ databases">
        <title>Whole genome shotgun sequence of Gordonia hirsuta NBRC 16056.</title>
        <authorList>
            <person name="Isaki-Nakamura S."/>
            <person name="Hosoyama A."/>
            <person name="Tsuchikane K."/>
            <person name="Katsumata H."/>
            <person name="Baba S."/>
            <person name="Yamazaki S."/>
            <person name="Fujita N."/>
        </authorList>
    </citation>
    <scope>NUCLEOTIDE SEQUENCE [LARGE SCALE GENOMIC DNA]</scope>
    <source>
        <strain evidence="8 9">NBRC 16056</strain>
    </source>
</reference>
<dbReference type="PRINTS" id="PR00038">
    <property type="entry name" value="HTHLUXR"/>
</dbReference>
<dbReference type="SUPFAM" id="SSF46894">
    <property type="entry name" value="C-terminal effector domain of the bipartite response regulators"/>
    <property type="match status" value="1"/>
</dbReference>
<dbReference type="Pfam" id="PF00196">
    <property type="entry name" value="GerE"/>
    <property type="match status" value="1"/>
</dbReference>
<dbReference type="PANTHER" id="PTHR43214">
    <property type="entry name" value="TWO-COMPONENT RESPONSE REGULATOR"/>
    <property type="match status" value="1"/>
</dbReference>
<dbReference type="SMART" id="SM00448">
    <property type="entry name" value="REC"/>
    <property type="match status" value="1"/>
</dbReference>
<dbReference type="GO" id="GO:0000160">
    <property type="term" value="P:phosphorelay signal transduction system"/>
    <property type="evidence" value="ECO:0007669"/>
    <property type="project" value="InterPro"/>
</dbReference>
<sequence length="211" mass="22279">MISVMLVDDHPVVRAGLRAVLDPVDGLQVVAEAGSADEALTLAEVTPNLDVVLMDLRLDGTVSGGRDGVYATHRLRELAQPPRILMLTTYASDADIVRAVEAGATGYMLKDTAPDTLVAGIRAAAAGETVLGPAIAARLVDRLADPAQSLTARELEIVEQLAAGGSNREIARRLFISEATVKSHLVHIFDKLGVDSRTKVVAVARERGLIS</sequence>